<feature type="compositionally biased region" description="Low complexity" evidence="1">
    <location>
        <begin position="150"/>
        <end position="160"/>
    </location>
</feature>
<evidence type="ECO:0000313" key="3">
    <source>
        <dbReference type="Proteomes" id="UP000053144"/>
    </source>
</evidence>
<evidence type="ECO:0000256" key="1">
    <source>
        <dbReference type="SAM" id="MobiDB-lite"/>
    </source>
</evidence>
<evidence type="ECO:0000313" key="2">
    <source>
        <dbReference type="EMBL" id="KOM29728.1"/>
    </source>
</evidence>
<dbReference type="Proteomes" id="UP000053144">
    <property type="component" value="Unassembled WGS sequence"/>
</dbReference>
<protein>
    <submittedName>
        <fullName evidence="2">Uncharacterized protein</fullName>
    </submittedName>
</protein>
<sequence>MDMATVVAATMVARERMVMEVVRGTRVAAATRDAMAATRDAMAATRDRESTAPDRELTVPDQEVTTLDREVTNDARSRVDDTKVRGDATVDQKAMQWRPTIGEVAACGKQRPVGHNGLREVNLVKEVKKNRNGIRKDIKKCKKKKPQPPLSGSLPLSGTQ</sequence>
<dbReference type="AlphaFoldDB" id="A0A0L9TGK8"/>
<accession>A0A0L9TGK8</accession>
<dbReference type="EMBL" id="KQ258522">
    <property type="protein sequence ID" value="KOM29728.1"/>
    <property type="molecule type" value="Genomic_DNA"/>
</dbReference>
<feature type="compositionally biased region" description="Basic residues" evidence="1">
    <location>
        <begin position="131"/>
        <end position="146"/>
    </location>
</feature>
<name>A0A0L9TGK8_PHAAN</name>
<gene>
    <name evidence="2" type="ORF">LR48_Vigan751s000600</name>
</gene>
<organism evidence="2 3">
    <name type="scientific">Phaseolus angularis</name>
    <name type="common">Azuki bean</name>
    <name type="synonym">Vigna angularis</name>
    <dbReference type="NCBI Taxonomy" id="3914"/>
    <lineage>
        <taxon>Eukaryota</taxon>
        <taxon>Viridiplantae</taxon>
        <taxon>Streptophyta</taxon>
        <taxon>Embryophyta</taxon>
        <taxon>Tracheophyta</taxon>
        <taxon>Spermatophyta</taxon>
        <taxon>Magnoliopsida</taxon>
        <taxon>eudicotyledons</taxon>
        <taxon>Gunneridae</taxon>
        <taxon>Pentapetalae</taxon>
        <taxon>rosids</taxon>
        <taxon>fabids</taxon>
        <taxon>Fabales</taxon>
        <taxon>Fabaceae</taxon>
        <taxon>Papilionoideae</taxon>
        <taxon>50 kb inversion clade</taxon>
        <taxon>NPAAA clade</taxon>
        <taxon>indigoferoid/millettioid clade</taxon>
        <taxon>Phaseoleae</taxon>
        <taxon>Vigna</taxon>
    </lineage>
</organism>
<feature type="region of interest" description="Disordered" evidence="1">
    <location>
        <begin position="131"/>
        <end position="160"/>
    </location>
</feature>
<dbReference type="Gramene" id="KOM29728">
    <property type="protein sequence ID" value="KOM29728"/>
    <property type="gene ID" value="LR48_Vigan751s000600"/>
</dbReference>
<reference evidence="3" key="1">
    <citation type="journal article" date="2015" name="Proc. Natl. Acad. Sci. U.S.A.">
        <title>Genome sequencing of adzuki bean (Vigna angularis) provides insight into high starch and low fat accumulation and domestication.</title>
        <authorList>
            <person name="Yang K."/>
            <person name="Tian Z."/>
            <person name="Chen C."/>
            <person name="Luo L."/>
            <person name="Zhao B."/>
            <person name="Wang Z."/>
            <person name="Yu L."/>
            <person name="Li Y."/>
            <person name="Sun Y."/>
            <person name="Li W."/>
            <person name="Chen Y."/>
            <person name="Li Y."/>
            <person name="Zhang Y."/>
            <person name="Ai D."/>
            <person name="Zhao J."/>
            <person name="Shang C."/>
            <person name="Ma Y."/>
            <person name="Wu B."/>
            <person name="Wang M."/>
            <person name="Gao L."/>
            <person name="Sun D."/>
            <person name="Zhang P."/>
            <person name="Guo F."/>
            <person name="Wang W."/>
            <person name="Li Y."/>
            <person name="Wang J."/>
            <person name="Varshney R.K."/>
            <person name="Wang J."/>
            <person name="Ling H.Q."/>
            <person name="Wan P."/>
        </authorList>
    </citation>
    <scope>NUCLEOTIDE SEQUENCE</scope>
    <source>
        <strain evidence="3">cv. Jingnong 6</strain>
    </source>
</reference>
<proteinExistence type="predicted"/>